<keyword evidence="1" id="KW-0732">Signal</keyword>
<gene>
    <name evidence="2" type="ORF">J7I44_13200</name>
</gene>
<organism evidence="2 3">
    <name type="scientific">Frateuria flava</name>
    <dbReference type="NCBI Taxonomy" id="2821489"/>
    <lineage>
        <taxon>Bacteria</taxon>
        <taxon>Pseudomonadati</taxon>
        <taxon>Pseudomonadota</taxon>
        <taxon>Gammaproteobacteria</taxon>
        <taxon>Lysobacterales</taxon>
        <taxon>Rhodanobacteraceae</taxon>
        <taxon>Frateuria</taxon>
    </lineage>
</organism>
<evidence type="ECO:0000313" key="2">
    <source>
        <dbReference type="EMBL" id="MBP1475264.1"/>
    </source>
</evidence>
<dbReference type="InterPro" id="IPR003795">
    <property type="entry name" value="DUF192"/>
</dbReference>
<evidence type="ECO:0000256" key="1">
    <source>
        <dbReference type="SAM" id="SignalP"/>
    </source>
</evidence>
<accession>A0ABS4DQC2</accession>
<dbReference type="InterPro" id="IPR038695">
    <property type="entry name" value="Saro_0823-like_sf"/>
</dbReference>
<dbReference type="Pfam" id="PF02643">
    <property type="entry name" value="DUF192"/>
    <property type="match status" value="1"/>
</dbReference>
<dbReference type="Proteomes" id="UP000823790">
    <property type="component" value="Unassembled WGS sequence"/>
</dbReference>
<name>A0ABS4DQC2_9GAMM</name>
<dbReference type="PANTHER" id="PTHR37953:SF1">
    <property type="entry name" value="UPF0127 PROTEIN MJ1496"/>
    <property type="match status" value="1"/>
</dbReference>
<dbReference type="PANTHER" id="PTHR37953">
    <property type="entry name" value="UPF0127 PROTEIN MJ1496"/>
    <property type="match status" value="1"/>
</dbReference>
<feature type="signal peptide" evidence="1">
    <location>
        <begin position="1"/>
        <end position="19"/>
    </location>
</feature>
<dbReference type="Gene3D" id="2.60.120.1140">
    <property type="entry name" value="Protein of unknown function DUF192"/>
    <property type="match status" value="1"/>
</dbReference>
<reference evidence="2 3" key="1">
    <citation type="submission" date="2021-04" db="EMBL/GenBank/DDBJ databases">
        <authorList>
            <person name="Huq M.A."/>
        </authorList>
    </citation>
    <scope>NUCLEOTIDE SEQUENCE [LARGE SCALE GENOMIC DNA]</scope>
    <source>
        <strain evidence="2 3">MAH-13</strain>
    </source>
</reference>
<dbReference type="RefSeq" id="WP_209621661.1">
    <property type="nucleotide sequence ID" value="NZ_JAGJRS010000026.1"/>
</dbReference>
<sequence>MKRLPLVFLLLTASGCATAVPKNAAPAVQLHGHRFSTELATDDASREHGLMMRTELPADHSMLFVFPDTQPRWFWMKNTLIPLDILYFDADRQLVSMQLDVPPCKADPCPSYPSDAPARYVLELPAGTARRIGVEQGDELTVDGDIGAVR</sequence>
<keyword evidence="3" id="KW-1185">Reference proteome</keyword>
<protein>
    <submittedName>
        <fullName evidence="2">DUF192 domain-containing protein</fullName>
    </submittedName>
</protein>
<proteinExistence type="predicted"/>
<feature type="chain" id="PRO_5045684065" evidence="1">
    <location>
        <begin position="20"/>
        <end position="150"/>
    </location>
</feature>
<dbReference type="PROSITE" id="PS51257">
    <property type="entry name" value="PROKAR_LIPOPROTEIN"/>
    <property type="match status" value="1"/>
</dbReference>
<dbReference type="EMBL" id="JAGJRS010000026">
    <property type="protein sequence ID" value="MBP1475264.1"/>
    <property type="molecule type" value="Genomic_DNA"/>
</dbReference>
<evidence type="ECO:0000313" key="3">
    <source>
        <dbReference type="Proteomes" id="UP000823790"/>
    </source>
</evidence>
<comment type="caution">
    <text evidence="2">The sequence shown here is derived from an EMBL/GenBank/DDBJ whole genome shotgun (WGS) entry which is preliminary data.</text>
</comment>